<dbReference type="Pfam" id="PF13306">
    <property type="entry name" value="LRR_5"/>
    <property type="match status" value="1"/>
</dbReference>
<dbReference type="InterPro" id="IPR050333">
    <property type="entry name" value="SLRP"/>
</dbReference>
<dbReference type="PANTHER" id="PTHR45712:SF22">
    <property type="entry name" value="INSULIN-LIKE GROWTH FACTOR-BINDING PROTEIN COMPLEX ACID LABILE SUBUNIT"/>
    <property type="match status" value="1"/>
</dbReference>
<dbReference type="InterPro" id="IPR032675">
    <property type="entry name" value="LRR_dom_sf"/>
</dbReference>
<keyword evidence="1" id="KW-0433">Leucine-rich repeat</keyword>
<reference evidence="4" key="1">
    <citation type="submission" date="2025-08" db="UniProtKB">
        <authorList>
            <consortium name="RefSeq"/>
        </authorList>
    </citation>
    <scope>IDENTIFICATION</scope>
</reference>
<evidence type="ECO:0000256" key="1">
    <source>
        <dbReference type="ARBA" id="ARBA00022614"/>
    </source>
</evidence>
<gene>
    <name evidence="4" type="primary">LOC101860032</name>
</gene>
<evidence type="ECO:0000313" key="4">
    <source>
        <dbReference type="RefSeq" id="XP_005103628.2"/>
    </source>
</evidence>
<organism evidence="3 4">
    <name type="scientific">Aplysia californica</name>
    <name type="common">California sea hare</name>
    <dbReference type="NCBI Taxonomy" id="6500"/>
    <lineage>
        <taxon>Eukaryota</taxon>
        <taxon>Metazoa</taxon>
        <taxon>Spiralia</taxon>
        <taxon>Lophotrochozoa</taxon>
        <taxon>Mollusca</taxon>
        <taxon>Gastropoda</taxon>
        <taxon>Heterobranchia</taxon>
        <taxon>Euthyneura</taxon>
        <taxon>Tectipleura</taxon>
        <taxon>Aplysiida</taxon>
        <taxon>Aplysioidea</taxon>
        <taxon>Aplysiidae</taxon>
        <taxon>Aplysia</taxon>
    </lineage>
</organism>
<dbReference type="PROSITE" id="PS51450">
    <property type="entry name" value="LRR"/>
    <property type="match status" value="5"/>
</dbReference>
<accession>A0ABM0JX48</accession>
<dbReference type="GeneID" id="101860032"/>
<dbReference type="Proteomes" id="UP000694888">
    <property type="component" value="Unplaced"/>
</dbReference>
<dbReference type="RefSeq" id="XP_005103628.2">
    <property type="nucleotide sequence ID" value="XM_005103571.2"/>
</dbReference>
<dbReference type="Pfam" id="PF13855">
    <property type="entry name" value="LRR_8"/>
    <property type="match status" value="1"/>
</dbReference>
<dbReference type="Pfam" id="PF00560">
    <property type="entry name" value="LRR_1"/>
    <property type="match status" value="1"/>
</dbReference>
<dbReference type="PANTHER" id="PTHR45712">
    <property type="entry name" value="AGAP008170-PA"/>
    <property type="match status" value="1"/>
</dbReference>
<dbReference type="InterPro" id="IPR001611">
    <property type="entry name" value="Leu-rich_rpt"/>
</dbReference>
<dbReference type="SUPFAM" id="SSF52058">
    <property type="entry name" value="L domain-like"/>
    <property type="match status" value="2"/>
</dbReference>
<keyword evidence="2" id="KW-0677">Repeat</keyword>
<sequence>MPPLKPASGYTQRDLYVEGNSITVINDWELAHNLQDITFGENSLTTVADHAFIYSAKSLQRLTFWSTNLTSLPWALMDLSSLQYLRLDNSPVLTWNTTILASIGASLKTLHLSVLTMPIFPPDWLKLLPKLETLEIYGVAFGQLSSKPLDPSAASHVRRLVFTDSNLTKIPLEVVGLFPDLTSLNLKSNSISDLNNLKDFKIPLNLPHLFLDDNHIDNIGPLFYLTGIESLGISGNRICDHEHIPYALIPHENSLRYLNLNSNCLTQIPDLLFMSELSHLKLNYNNISTPSLGLLPMSMTNLELNGNVMSTIPESISRLPNLYTLYLMYNKIKSMADFEFPSSRAKLYISNNDIEIIPSLQFSNNISKLTHIDLSVNPIKKIADDAFSNLHELSYLFLKHTHLVRLPSALLALNKLNYLSLPYTLTCSCDDMAFTTWYQNVTQISGECNGTDLSLMLQQLPNQCPVT</sequence>
<dbReference type="SMART" id="SM00369">
    <property type="entry name" value="LRR_TYP"/>
    <property type="match status" value="4"/>
</dbReference>
<name>A0ABM0JX48_APLCA</name>
<keyword evidence="3" id="KW-1185">Reference proteome</keyword>
<protein>
    <submittedName>
        <fullName evidence="4">Leucine-rich repeat-containing protein 40</fullName>
    </submittedName>
</protein>
<dbReference type="InterPro" id="IPR003591">
    <property type="entry name" value="Leu-rich_rpt_typical-subtyp"/>
</dbReference>
<dbReference type="InterPro" id="IPR026906">
    <property type="entry name" value="LRR_5"/>
</dbReference>
<proteinExistence type="predicted"/>
<evidence type="ECO:0000313" key="3">
    <source>
        <dbReference type="Proteomes" id="UP000694888"/>
    </source>
</evidence>
<evidence type="ECO:0000256" key="2">
    <source>
        <dbReference type="ARBA" id="ARBA00022737"/>
    </source>
</evidence>
<dbReference type="Gene3D" id="3.80.10.10">
    <property type="entry name" value="Ribonuclease Inhibitor"/>
    <property type="match status" value="3"/>
</dbReference>